<reference evidence="1 2" key="1">
    <citation type="submission" date="2021-06" db="EMBL/GenBank/DDBJ databases">
        <authorList>
            <person name="Sun Q."/>
            <person name="Li D."/>
        </authorList>
    </citation>
    <scope>NUCLEOTIDE SEQUENCE [LARGE SCALE GENOMIC DNA]</scope>
    <source>
        <strain evidence="1 2">MSJ-1</strain>
    </source>
</reference>
<evidence type="ECO:0000313" key="1">
    <source>
        <dbReference type="EMBL" id="MBU5669594.1"/>
    </source>
</evidence>
<dbReference type="EMBL" id="JAHLQO010000004">
    <property type="protein sequence ID" value="MBU5669594.1"/>
    <property type="molecule type" value="Genomic_DNA"/>
</dbReference>
<accession>A0ABS6FHE1</accession>
<proteinExistence type="predicted"/>
<sequence length="64" mass="7657">MKEAPREINLILTTFFKLLNEYNYALEVYAKGAFVFVDKETNKKYMVDEEELNRLYKEVTEGKK</sequence>
<keyword evidence="2" id="KW-1185">Reference proteome</keyword>
<dbReference type="RefSeq" id="WP_216549429.1">
    <property type="nucleotide sequence ID" value="NZ_JAHLQO010000004.1"/>
</dbReference>
<name>A0ABS6FHE1_9FIRM</name>
<gene>
    <name evidence="1" type="ORF">KQI68_07045</name>
</gene>
<organism evidence="1 2">
    <name type="scientific">Peptoniphilus ovalis</name>
    <dbReference type="NCBI Taxonomy" id="2841503"/>
    <lineage>
        <taxon>Bacteria</taxon>
        <taxon>Bacillati</taxon>
        <taxon>Bacillota</taxon>
        <taxon>Tissierellia</taxon>
        <taxon>Tissierellales</taxon>
        <taxon>Peptoniphilaceae</taxon>
        <taxon>Peptoniphilus</taxon>
    </lineage>
</organism>
<dbReference type="Proteomes" id="UP000783742">
    <property type="component" value="Unassembled WGS sequence"/>
</dbReference>
<evidence type="ECO:0000313" key="2">
    <source>
        <dbReference type="Proteomes" id="UP000783742"/>
    </source>
</evidence>
<comment type="caution">
    <text evidence="1">The sequence shown here is derived from an EMBL/GenBank/DDBJ whole genome shotgun (WGS) entry which is preliminary data.</text>
</comment>
<protein>
    <submittedName>
        <fullName evidence="1">Uncharacterized protein</fullName>
    </submittedName>
</protein>